<evidence type="ECO:0000313" key="10">
    <source>
        <dbReference type="Proteomes" id="UP001296104"/>
    </source>
</evidence>
<sequence length="348" mass="38149">MTYVNRASVMGIGVTFIVTSLVAVALRFAMRVRNKMGLGVDDWLSLAAMILVLAACSVFVAGSATATFGTHSPDIGMAIYTYENPKQELQKKLEYAFYALMVPGMAFLKLSVLFFYRRIFKISRIFTVCFWILTVTTVLWGISFFIAWLARCGDHPDNGYISLETLTTKCINSFYVLVTQSVFDVAVDIGILVLPIPFILQLETATRQKFAVLAVMLVGSLSMGCGIARMVIVAWILGTPLLTEAKLAGLPSSDFMGIVSLMVFWGMLELGVGMIAICLPTLRPLLKGANVQYMMYSLRSLISLNGGAGREGSRSDGSFRKESEDSEQGRAIEKHFEYSVTSTTSIAS</sequence>
<dbReference type="Pfam" id="PF20684">
    <property type="entry name" value="Fung_rhodopsin"/>
    <property type="match status" value="1"/>
</dbReference>
<feature type="transmembrane region" description="Helical" evidence="7">
    <location>
        <begin position="257"/>
        <end position="279"/>
    </location>
</feature>
<dbReference type="AlphaFoldDB" id="A0AAI8YSA1"/>
<keyword evidence="2 7" id="KW-0812">Transmembrane</keyword>
<evidence type="ECO:0000259" key="8">
    <source>
        <dbReference type="Pfam" id="PF20684"/>
    </source>
</evidence>
<evidence type="ECO:0000256" key="7">
    <source>
        <dbReference type="SAM" id="Phobius"/>
    </source>
</evidence>
<gene>
    <name evidence="9" type="ORF">LECACI_7A001078</name>
</gene>
<feature type="domain" description="Rhodopsin" evidence="8">
    <location>
        <begin position="26"/>
        <end position="287"/>
    </location>
</feature>
<dbReference type="PANTHER" id="PTHR33048">
    <property type="entry name" value="PTH11-LIKE INTEGRAL MEMBRANE PROTEIN (AFU_ORTHOLOGUE AFUA_5G11245)"/>
    <property type="match status" value="1"/>
</dbReference>
<organism evidence="9 10">
    <name type="scientific">Lecanosticta acicola</name>
    <dbReference type="NCBI Taxonomy" id="111012"/>
    <lineage>
        <taxon>Eukaryota</taxon>
        <taxon>Fungi</taxon>
        <taxon>Dikarya</taxon>
        <taxon>Ascomycota</taxon>
        <taxon>Pezizomycotina</taxon>
        <taxon>Dothideomycetes</taxon>
        <taxon>Dothideomycetidae</taxon>
        <taxon>Mycosphaerellales</taxon>
        <taxon>Mycosphaerellaceae</taxon>
        <taxon>Lecanosticta</taxon>
    </lineage>
</organism>
<evidence type="ECO:0000256" key="3">
    <source>
        <dbReference type="ARBA" id="ARBA00022989"/>
    </source>
</evidence>
<feature type="region of interest" description="Disordered" evidence="6">
    <location>
        <begin position="307"/>
        <end position="330"/>
    </location>
</feature>
<dbReference type="PANTHER" id="PTHR33048:SF157">
    <property type="entry name" value="INTEGRAL MEMBRANE PROTEIN"/>
    <property type="match status" value="1"/>
</dbReference>
<keyword evidence="10" id="KW-1185">Reference proteome</keyword>
<feature type="transmembrane region" description="Helical" evidence="7">
    <location>
        <begin position="42"/>
        <end position="64"/>
    </location>
</feature>
<feature type="compositionally biased region" description="Basic and acidic residues" evidence="6">
    <location>
        <begin position="311"/>
        <end position="330"/>
    </location>
</feature>
<evidence type="ECO:0000256" key="2">
    <source>
        <dbReference type="ARBA" id="ARBA00022692"/>
    </source>
</evidence>
<name>A0AAI8YSA1_9PEZI</name>
<evidence type="ECO:0000256" key="5">
    <source>
        <dbReference type="ARBA" id="ARBA00038359"/>
    </source>
</evidence>
<feature type="transmembrane region" description="Helical" evidence="7">
    <location>
        <begin position="128"/>
        <end position="150"/>
    </location>
</feature>
<dbReference type="InterPro" id="IPR049326">
    <property type="entry name" value="Rhodopsin_dom_fungi"/>
</dbReference>
<protein>
    <recommendedName>
        <fullName evidence="8">Rhodopsin domain-containing protein</fullName>
    </recommendedName>
</protein>
<keyword evidence="3 7" id="KW-1133">Transmembrane helix</keyword>
<comment type="similarity">
    <text evidence="5">Belongs to the SAT4 family.</text>
</comment>
<feature type="transmembrane region" description="Helical" evidence="7">
    <location>
        <begin position="174"/>
        <end position="200"/>
    </location>
</feature>
<comment type="subcellular location">
    <subcellularLocation>
        <location evidence="1">Membrane</location>
        <topology evidence="1">Multi-pass membrane protein</topology>
    </subcellularLocation>
</comment>
<reference evidence="9" key="1">
    <citation type="submission" date="2023-11" db="EMBL/GenBank/DDBJ databases">
        <authorList>
            <person name="Alioto T."/>
            <person name="Alioto T."/>
            <person name="Gomez Garrido J."/>
        </authorList>
    </citation>
    <scope>NUCLEOTIDE SEQUENCE</scope>
</reference>
<dbReference type="EMBL" id="CAVMBE010000004">
    <property type="protein sequence ID" value="CAK3814333.1"/>
    <property type="molecule type" value="Genomic_DNA"/>
</dbReference>
<evidence type="ECO:0000313" key="9">
    <source>
        <dbReference type="EMBL" id="CAK3814333.1"/>
    </source>
</evidence>
<feature type="transmembrane region" description="Helical" evidence="7">
    <location>
        <begin position="212"/>
        <end position="237"/>
    </location>
</feature>
<comment type="caution">
    <text evidence="9">The sequence shown here is derived from an EMBL/GenBank/DDBJ whole genome shotgun (WGS) entry which is preliminary data.</text>
</comment>
<dbReference type="InterPro" id="IPR052337">
    <property type="entry name" value="SAT4-like"/>
</dbReference>
<keyword evidence="4 7" id="KW-0472">Membrane</keyword>
<accession>A0AAI8YSA1</accession>
<evidence type="ECO:0000256" key="6">
    <source>
        <dbReference type="SAM" id="MobiDB-lite"/>
    </source>
</evidence>
<feature type="transmembrane region" description="Helical" evidence="7">
    <location>
        <begin position="95"/>
        <end position="116"/>
    </location>
</feature>
<evidence type="ECO:0000256" key="1">
    <source>
        <dbReference type="ARBA" id="ARBA00004141"/>
    </source>
</evidence>
<proteinExistence type="inferred from homology"/>
<dbReference type="Proteomes" id="UP001296104">
    <property type="component" value="Unassembled WGS sequence"/>
</dbReference>
<evidence type="ECO:0000256" key="4">
    <source>
        <dbReference type="ARBA" id="ARBA00023136"/>
    </source>
</evidence>
<dbReference type="GO" id="GO:0016020">
    <property type="term" value="C:membrane"/>
    <property type="evidence" value="ECO:0007669"/>
    <property type="project" value="UniProtKB-SubCell"/>
</dbReference>
<feature type="transmembrane region" description="Helical" evidence="7">
    <location>
        <begin position="12"/>
        <end position="30"/>
    </location>
</feature>